<dbReference type="PANTHER" id="PTHR46649">
    <property type="match status" value="1"/>
</dbReference>
<dbReference type="InterPro" id="IPR023214">
    <property type="entry name" value="HAD_sf"/>
</dbReference>
<name>A0A3B8N4Y2_9BACT</name>
<dbReference type="SFLD" id="SFLDG01129">
    <property type="entry name" value="C1.5:_HAD__Beta-PGM__Phosphata"/>
    <property type="match status" value="1"/>
</dbReference>
<sequence length="227" mass="26704">MERKKIKAVFFDVEGTFLHISPSVGEVYARFWKEKGYEVSPSEIMQRFIPAFRDKFKHDKVERWTQELCKKSWYQIFEKTFEPLKNAPCFEEVFQKSWEFFATKDCVILAQDFPEILSLLKKQGIKTAVISNWDARLRNILKQLGLGELFDEIFIGCEVGYLKPDLKLFQTALEVLKVDPHKALMIGDSLKNDIEPAKTIGMLTYHYQGEPFSEVYRKVFYDLNFDI</sequence>
<accession>A0A3B8N4Y2</accession>
<proteinExistence type="predicted"/>
<dbReference type="Gene3D" id="1.10.150.720">
    <property type="entry name" value="Haloacid dehalogenase-like hydrolase"/>
    <property type="match status" value="1"/>
</dbReference>
<dbReference type="SUPFAM" id="SSF56784">
    <property type="entry name" value="HAD-like"/>
    <property type="match status" value="1"/>
</dbReference>
<dbReference type="AlphaFoldDB" id="A0A3B8N4Y2"/>
<dbReference type="InterPro" id="IPR011949">
    <property type="entry name" value="HAD-SF_hydro_IA_REG-2-like"/>
</dbReference>
<dbReference type="InterPro" id="IPR044924">
    <property type="entry name" value="HAD-SF_hydro_IA_REG-2-like_cap"/>
</dbReference>
<dbReference type="NCBIfam" id="TIGR02252">
    <property type="entry name" value="DREG-2"/>
    <property type="match status" value="1"/>
</dbReference>
<dbReference type="PRINTS" id="PR00413">
    <property type="entry name" value="HADHALOGNASE"/>
</dbReference>
<dbReference type="NCBIfam" id="TIGR01549">
    <property type="entry name" value="HAD-SF-IA-v1"/>
    <property type="match status" value="1"/>
</dbReference>
<dbReference type="EMBL" id="DLVE01000071">
    <property type="protein sequence ID" value="HAA84233.1"/>
    <property type="molecule type" value="Genomic_DNA"/>
</dbReference>
<evidence type="ECO:0000313" key="1">
    <source>
        <dbReference type="EMBL" id="HAA84233.1"/>
    </source>
</evidence>
<dbReference type="Gene3D" id="3.40.50.1000">
    <property type="entry name" value="HAD superfamily/HAD-like"/>
    <property type="match status" value="1"/>
</dbReference>
<evidence type="ECO:0008006" key="3">
    <source>
        <dbReference type="Google" id="ProtNLM"/>
    </source>
</evidence>
<dbReference type="RefSeq" id="WP_273019093.1">
    <property type="nucleotide sequence ID" value="NZ_DAINLL010000045.1"/>
</dbReference>
<evidence type="ECO:0000313" key="2">
    <source>
        <dbReference type="Proteomes" id="UP000257240"/>
    </source>
</evidence>
<reference evidence="1 2" key="1">
    <citation type="journal article" date="2018" name="Nat. Biotechnol.">
        <title>A standardized bacterial taxonomy based on genome phylogeny substantially revises the tree of life.</title>
        <authorList>
            <person name="Parks D.H."/>
            <person name="Chuvochina M."/>
            <person name="Waite D.W."/>
            <person name="Rinke C."/>
            <person name="Skarshewski A."/>
            <person name="Chaumeil P.A."/>
            <person name="Hugenholtz P."/>
        </authorList>
    </citation>
    <scope>NUCLEOTIDE SEQUENCE [LARGE SCALE GENOMIC DNA]</scope>
    <source>
        <strain evidence="1">UBA12529</strain>
    </source>
</reference>
<comment type="caution">
    <text evidence="1">The sequence shown here is derived from an EMBL/GenBank/DDBJ whole genome shotgun (WGS) entry which is preliminary data.</text>
</comment>
<dbReference type="Proteomes" id="UP000257240">
    <property type="component" value="Unassembled WGS sequence"/>
</dbReference>
<protein>
    <recommendedName>
        <fullName evidence="3">HAD family hydrolase</fullName>
    </recommendedName>
</protein>
<gene>
    <name evidence="1" type="ORF">DCE01_05575</name>
</gene>
<dbReference type="SFLD" id="SFLDS00003">
    <property type="entry name" value="Haloacid_Dehalogenase"/>
    <property type="match status" value="1"/>
</dbReference>
<dbReference type="Pfam" id="PF00702">
    <property type="entry name" value="Hydrolase"/>
    <property type="match status" value="1"/>
</dbReference>
<organism evidence="1 2">
    <name type="scientific">Thermodesulfobacterium commune</name>
    <dbReference type="NCBI Taxonomy" id="1741"/>
    <lineage>
        <taxon>Bacteria</taxon>
        <taxon>Pseudomonadati</taxon>
        <taxon>Thermodesulfobacteriota</taxon>
        <taxon>Thermodesulfobacteria</taxon>
        <taxon>Thermodesulfobacteriales</taxon>
        <taxon>Thermodesulfobacteriaceae</taxon>
        <taxon>Thermodesulfobacterium</taxon>
    </lineage>
</organism>
<dbReference type="NCBIfam" id="TIGR01509">
    <property type="entry name" value="HAD-SF-IA-v3"/>
    <property type="match status" value="1"/>
</dbReference>
<dbReference type="InterPro" id="IPR036412">
    <property type="entry name" value="HAD-like_sf"/>
</dbReference>
<dbReference type="InterPro" id="IPR006439">
    <property type="entry name" value="HAD-SF_hydro_IA"/>
</dbReference>
<dbReference type="PANTHER" id="PTHR46649:SF5">
    <property type="entry name" value="F14L17.7 PROTEIN"/>
    <property type="match status" value="1"/>
</dbReference>